<protein>
    <submittedName>
        <fullName evidence="6">IclR family transcriptional regulator</fullName>
    </submittedName>
</protein>
<evidence type="ECO:0000259" key="5">
    <source>
        <dbReference type="PROSITE" id="PS51078"/>
    </source>
</evidence>
<dbReference type="PROSITE" id="PS51078">
    <property type="entry name" value="ICLR_ED"/>
    <property type="match status" value="1"/>
</dbReference>
<comment type="caution">
    <text evidence="6">The sequence shown here is derived from an EMBL/GenBank/DDBJ whole genome shotgun (WGS) entry which is preliminary data.</text>
</comment>
<dbReference type="InterPro" id="IPR029016">
    <property type="entry name" value="GAF-like_dom_sf"/>
</dbReference>
<dbReference type="Proteomes" id="UP001501510">
    <property type="component" value="Unassembled WGS sequence"/>
</dbReference>
<dbReference type="EMBL" id="BAAACG010000003">
    <property type="protein sequence ID" value="GAA0733778.1"/>
    <property type="molecule type" value="Genomic_DNA"/>
</dbReference>
<dbReference type="InterPro" id="IPR014757">
    <property type="entry name" value="Tscrpt_reg_IclR_C"/>
</dbReference>
<dbReference type="InterPro" id="IPR036388">
    <property type="entry name" value="WH-like_DNA-bd_sf"/>
</dbReference>
<dbReference type="Gene3D" id="3.30.450.40">
    <property type="match status" value="1"/>
</dbReference>
<keyword evidence="1" id="KW-0805">Transcription regulation</keyword>
<dbReference type="PANTHER" id="PTHR30136:SF2">
    <property type="entry name" value="TRANSCRIPTIONAL REGULATOR ICLR"/>
    <property type="match status" value="1"/>
</dbReference>
<reference evidence="7" key="1">
    <citation type="journal article" date="2019" name="Int. J. Syst. Evol. Microbiol.">
        <title>The Global Catalogue of Microorganisms (GCM) 10K type strain sequencing project: providing services to taxonomists for standard genome sequencing and annotation.</title>
        <authorList>
            <consortium name="The Broad Institute Genomics Platform"/>
            <consortium name="The Broad Institute Genome Sequencing Center for Infectious Disease"/>
            <person name="Wu L."/>
            <person name="Ma J."/>
        </authorList>
    </citation>
    <scope>NUCLEOTIDE SEQUENCE [LARGE SCALE GENOMIC DNA]</scope>
    <source>
        <strain evidence="7">JCM 1407</strain>
    </source>
</reference>
<accession>A0ABP3UGV4</accession>
<evidence type="ECO:0000313" key="6">
    <source>
        <dbReference type="EMBL" id="GAA0733778.1"/>
    </source>
</evidence>
<dbReference type="PANTHER" id="PTHR30136">
    <property type="entry name" value="HELIX-TURN-HELIX TRANSCRIPTIONAL REGULATOR, ICLR FAMILY"/>
    <property type="match status" value="1"/>
</dbReference>
<dbReference type="Pfam" id="PF01614">
    <property type="entry name" value="IclR_C"/>
    <property type="match status" value="1"/>
</dbReference>
<evidence type="ECO:0000256" key="2">
    <source>
        <dbReference type="ARBA" id="ARBA00023125"/>
    </source>
</evidence>
<dbReference type="SUPFAM" id="SSF46785">
    <property type="entry name" value="Winged helix' DNA-binding domain"/>
    <property type="match status" value="1"/>
</dbReference>
<proteinExistence type="predicted"/>
<gene>
    <name evidence="6" type="ORF">GCM10008906_05080</name>
</gene>
<sequence length="252" mass="28225">MSTNHKPTLRVLSVIEAIALKKDGYKLSELSKLLNIPIGTLSPIIHTLKEKKYLSYNQLSQQYCTGIKLLEIGSSYIKNSNRYDDVIEVIETIVDECGETCHFGVLDEGDILYIAKVDSDQAVRLHSAIGKTIPAYGTAIGKALLKDYSMEELQELYPAGLKPLTPYTITDFDILYNQLQNIKESGFAYECEESNESIRCIAKSIYKNGKVAAALSVAVPIFRYSEEKRKLIEQVLTEGAKTIEKLILYLTI</sequence>
<evidence type="ECO:0000256" key="3">
    <source>
        <dbReference type="ARBA" id="ARBA00023163"/>
    </source>
</evidence>
<dbReference type="InterPro" id="IPR036390">
    <property type="entry name" value="WH_DNA-bd_sf"/>
</dbReference>
<dbReference type="PROSITE" id="PS51077">
    <property type="entry name" value="HTH_ICLR"/>
    <property type="match status" value="1"/>
</dbReference>
<evidence type="ECO:0000259" key="4">
    <source>
        <dbReference type="PROSITE" id="PS51077"/>
    </source>
</evidence>
<evidence type="ECO:0000313" key="7">
    <source>
        <dbReference type="Proteomes" id="UP001501510"/>
    </source>
</evidence>
<dbReference type="Gene3D" id="1.10.10.10">
    <property type="entry name" value="Winged helix-like DNA-binding domain superfamily/Winged helix DNA-binding domain"/>
    <property type="match status" value="1"/>
</dbReference>
<dbReference type="InterPro" id="IPR050707">
    <property type="entry name" value="HTH_MetabolicPath_Reg"/>
</dbReference>
<dbReference type="InterPro" id="IPR005471">
    <property type="entry name" value="Tscrpt_reg_IclR_N"/>
</dbReference>
<name>A0ABP3UGV4_9CLOT</name>
<keyword evidence="3" id="KW-0804">Transcription</keyword>
<organism evidence="6 7">
    <name type="scientific">Clostridium oceanicum</name>
    <dbReference type="NCBI Taxonomy" id="1543"/>
    <lineage>
        <taxon>Bacteria</taxon>
        <taxon>Bacillati</taxon>
        <taxon>Bacillota</taxon>
        <taxon>Clostridia</taxon>
        <taxon>Eubacteriales</taxon>
        <taxon>Clostridiaceae</taxon>
        <taxon>Clostridium</taxon>
    </lineage>
</organism>
<dbReference type="RefSeq" id="WP_343758532.1">
    <property type="nucleotide sequence ID" value="NZ_BAAACG010000003.1"/>
</dbReference>
<keyword evidence="7" id="KW-1185">Reference proteome</keyword>
<feature type="domain" description="IclR-ED" evidence="5">
    <location>
        <begin position="68"/>
        <end position="249"/>
    </location>
</feature>
<keyword evidence="2" id="KW-0238">DNA-binding</keyword>
<evidence type="ECO:0000256" key="1">
    <source>
        <dbReference type="ARBA" id="ARBA00023015"/>
    </source>
</evidence>
<dbReference type="SUPFAM" id="SSF55781">
    <property type="entry name" value="GAF domain-like"/>
    <property type="match status" value="1"/>
</dbReference>
<feature type="domain" description="HTH iclR-type" evidence="4">
    <location>
        <begin position="5"/>
        <end position="67"/>
    </location>
</feature>